<sequence length="46" mass="5390">MIDYSIEIINSCGEFFVPDTKHFGVKNIQRIGDFDLIFETFLHNPQ</sequence>
<dbReference type="EMBL" id="FMXB01000016">
    <property type="protein sequence ID" value="SDA64341.1"/>
    <property type="molecule type" value="Genomic_DNA"/>
</dbReference>
<protein>
    <submittedName>
        <fullName evidence="1">Uncharacterized protein</fullName>
    </submittedName>
</protein>
<keyword evidence="2" id="KW-1185">Reference proteome</keyword>
<dbReference type="RefSeq" id="WP_223166056.1">
    <property type="nucleotide sequence ID" value="NZ_FMXB01000016.1"/>
</dbReference>
<evidence type="ECO:0000313" key="2">
    <source>
        <dbReference type="Proteomes" id="UP000323439"/>
    </source>
</evidence>
<reference evidence="1 2" key="1">
    <citation type="submission" date="2016-10" db="EMBL/GenBank/DDBJ databases">
        <authorList>
            <person name="Varghese N."/>
            <person name="Submissions S."/>
        </authorList>
    </citation>
    <scope>NUCLEOTIDE SEQUENCE [LARGE SCALE GENOMIC DNA]</scope>
    <source>
        <strain evidence="1 2">DSM 16643</strain>
    </source>
</reference>
<dbReference type="AlphaFoldDB" id="A0A1G5X1T8"/>
<dbReference type="Proteomes" id="UP000323439">
    <property type="component" value="Unassembled WGS sequence"/>
</dbReference>
<name>A0A1G5X1T8_9EURY</name>
<evidence type="ECO:0000313" key="1">
    <source>
        <dbReference type="EMBL" id="SDA64341.1"/>
    </source>
</evidence>
<accession>A0A1G5X1T8</accession>
<proteinExistence type="predicted"/>
<organism evidence="1 2">
    <name type="scientific">Methanobrevibacter millerae</name>
    <dbReference type="NCBI Taxonomy" id="230361"/>
    <lineage>
        <taxon>Archaea</taxon>
        <taxon>Methanobacteriati</taxon>
        <taxon>Methanobacteriota</taxon>
        <taxon>Methanomada group</taxon>
        <taxon>Methanobacteria</taxon>
        <taxon>Methanobacteriales</taxon>
        <taxon>Methanobacteriaceae</taxon>
        <taxon>Methanobrevibacter</taxon>
    </lineage>
</organism>
<gene>
    <name evidence="1" type="ORF">SAMN02910315_01894</name>
</gene>